<gene>
    <name evidence="2" type="ORF">GCM10022224_036780</name>
</gene>
<name>A0ABP7BT31_9ACTN</name>
<feature type="domain" description="SIS" evidence="1">
    <location>
        <begin position="29"/>
        <end position="162"/>
    </location>
</feature>
<proteinExistence type="predicted"/>
<keyword evidence="3" id="KW-1185">Reference proteome</keyword>
<dbReference type="InterPro" id="IPR046348">
    <property type="entry name" value="SIS_dom_sf"/>
</dbReference>
<accession>A0ABP7BT31</accession>
<dbReference type="PROSITE" id="PS51464">
    <property type="entry name" value="SIS"/>
    <property type="match status" value="1"/>
</dbReference>
<protein>
    <recommendedName>
        <fullName evidence="1">SIS domain-containing protein</fullName>
    </recommendedName>
</protein>
<comment type="caution">
    <text evidence="2">The sequence shown here is derived from an EMBL/GenBank/DDBJ whole genome shotgun (WGS) entry which is preliminary data.</text>
</comment>
<dbReference type="SUPFAM" id="SSF53697">
    <property type="entry name" value="SIS domain"/>
    <property type="match status" value="1"/>
</dbReference>
<evidence type="ECO:0000313" key="2">
    <source>
        <dbReference type="EMBL" id="GAA3669257.1"/>
    </source>
</evidence>
<evidence type="ECO:0000313" key="3">
    <source>
        <dbReference type="Proteomes" id="UP001500902"/>
    </source>
</evidence>
<organism evidence="2 3">
    <name type="scientific">Nonomuraea antimicrobica</name>
    <dbReference type="NCBI Taxonomy" id="561173"/>
    <lineage>
        <taxon>Bacteria</taxon>
        <taxon>Bacillati</taxon>
        <taxon>Actinomycetota</taxon>
        <taxon>Actinomycetes</taxon>
        <taxon>Streptosporangiales</taxon>
        <taxon>Streptosporangiaceae</taxon>
        <taxon>Nonomuraea</taxon>
    </lineage>
</organism>
<sequence length="328" mass="33653">MTSEPALAAEQLTTLASALESLPALNSPAAPSPDDRGDLGNAVFVGSGDSLAAALLAQRYGHRALSAGDIAWTGEIPPRCDTVVGVSQSGNTGATVLALRIARSAGLRTVALTTNGESALVKTADQVRLVPLPQVTEKIPAAGYVSLSAGVLGLCGRDLTGFGREVGGLLAAFAREHARTPLLWPETAPSSATVLTLPDLRSAGDFWMLKLIEAAGVATRAVALEESGHVDFFVGPQPHCTIDLIGRAGLDRHDRLAAALRANGHDIITVDAMRLFGDVAASASADGVDVALGAAGAAACHEAAIHWHRPPFRGGAVPMDAQHIKLGE</sequence>
<evidence type="ECO:0000259" key="1">
    <source>
        <dbReference type="PROSITE" id="PS51464"/>
    </source>
</evidence>
<reference evidence="3" key="1">
    <citation type="journal article" date="2019" name="Int. J. Syst. Evol. Microbiol.">
        <title>The Global Catalogue of Microorganisms (GCM) 10K type strain sequencing project: providing services to taxonomists for standard genome sequencing and annotation.</title>
        <authorList>
            <consortium name="The Broad Institute Genomics Platform"/>
            <consortium name="The Broad Institute Genome Sequencing Center for Infectious Disease"/>
            <person name="Wu L."/>
            <person name="Ma J."/>
        </authorList>
    </citation>
    <scope>NUCLEOTIDE SEQUENCE [LARGE SCALE GENOMIC DNA]</scope>
    <source>
        <strain evidence="3">JCM 16904</strain>
    </source>
</reference>
<dbReference type="EMBL" id="BAAAZP010000074">
    <property type="protein sequence ID" value="GAA3669257.1"/>
    <property type="molecule type" value="Genomic_DNA"/>
</dbReference>
<dbReference type="Proteomes" id="UP001500902">
    <property type="component" value="Unassembled WGS sequence"/>
</dbReference>
<dbReference type="InterPro" id="IPR001347">
    <property type="entry name" value="SIS_dom"/>
</dbReference>
<dbReference type="Gene3D" id="3.40.50.10490">
    <property type="entry name" value="Glucose-6-phosphate isomerase like protein, domain 1"/>
    <property type="match status" value="1"/>
</dbReference>
<dbReference type="RefSeq" id="WP_344878781.1">
    <property type="nucleotide sequence ID" value="NZ_BAAAZP010000074.1"/>
</dbReference>